<dbReference type="Proteomes" id="UP001291623">
    <property type="component" value="Unassembled WGS sequence"/>
</dbReference>
<feature type="compositionally biased region" description="Low complexity" evidence="9">
    <location>
        <begin position="24"/>
        <end position="43"/>
    </location>
</feature>
<comment type="similarity">
    <text evidence="8">Belongs to the AP2/ERF transcription factor family. ERF subfamily.</text>
</comment>
<feature type="region of interest" description="Disordered" evidence="9">
    <location>
        <begin position="116"/>
        <end position="146"/>
    </location>
</feature>
<keyword evidence="5" id="KW-0010">Activator</keyword>
<dbReference type="SUPFAM" id="SSF54171">
    <property type="entry name" value="DNA-binding domain"/>
    <property type="match status" value="1"/>
</dbReference>
<accession>A0AAE1RFK7</accession>
<evidence type="ECO:0000313" key="11">
    <source>
        <dbReference type="EMBL" id="KAK4351314.1"/>
    </source>
</evidence>
<evidence type="ECO:0000313" key="12">
    <source>
        <dbReference type="Proteomes" id="UP001291623"/>
    </source>
</evidence>
<evidence type="ECO:0000256" key="2">
    <source>
        <dbReference type="ARBA" id="ARBA00022821"/>
    </source>
</evidence>
<evidence type="ECO:0000256" key="8">
    <source>
        <dbReference type="ARBA" id="ARBA00024343"/>
    </source>
</evidence>
<dbReference type="InterPro" id="IPR036955">
    <property type="entry name" value="AP2/ERF_dom_sf"/>
</dbReference>
<feature type="compositionally biased region" description="Low complexity" evidence="9">
    <location>
        <begin position="120"/>
        <end position="141"/>
    </location>
</feature>
<dbReference type="InterPro" id="IPR016177">
    <property type="entry name" value="DNA-bd_dom_sf"/>
</dbReference>
<keyword evidence="12" id="KW-1185">Reference proteome</keyword>
<dbReference type="Pfam" id="PF00847">
    <property type="entry name" value="AP2"/>
    <property type="match status" value="1"/>
</dbReference>
<dbReference type="GO" id="GO:0006952">
    <property type="term" value="P:defense response"/>
    <property type="evidence" value="ECO:0007669"/>
    <property type="project" value="UniProtKB-KW"/>
</dbReference>
<dbReference type="GO" id="GO:0005634">
    <property type="term" value="C:nucleus"/>
    <property type="evidence" value="ECO:0007669"/>
    <property type="project" value="UniProtKB-SubCell"/>
</dbReference>
<feature type="domain" description="AP2/ERF" evidence="10">
    <location>
        <begin position="61"/>
        <end position="118"/>
    </location>
</feature>
<reference evidence="11" key="1">
    <citation type="submission" date="2023-12" db="EMBL/GenBank/DDBJ databases">
        <title>Genome assembly of Anisodus tanguticus.</title>
        <authorList>
            <person name="Wang Y.-J."/>
        </authorList>
    </citation>
    <scope>NUCLEOTIDE SEQUENCE</scope>
    <source>
        <strain evidence="11">KB-2021</strain>
        <tissue evidence="11">Leaf</tissue>
    </source>
</reference>
<protein>
    <recommendedName>
        <fullName evidence="10">AP2/ERF domain-containing protein</fullName>
    </recommendedName>
</protein>
<dbReference type="SMART" id="SM00380">
    <property type="entry name" value="AP2"/>
    <property type="match status" value="1"/>
</dbReference>
<keyword evidence="6" id="KW-0804">Transcription</keyword>
<evidence type="ECO:0000256" key="5">
    <source>
        <dbReference type="ARBA" id="ARBA00023159"/>
    </source>
</evidence>
<dbReference type="PANTHER" id="PTHR31241:SF24">
    <property type="entry name" value="ETHYLENE-RESPONSIVE TRANSCRIPTION FACTOR ABI4"/>
    <property type="match status" value="1"/>
</dbReference>
<dbReference type="CDD" id="cd00018">
    <property type="entry name" value="AP2"/>
    <property type="match status" value="1"/>
</dbReference>
<evidence type="ECO:0000256" key="7">
    <source>
        <dbReference type="ARBA" id="ARBA00023242"/>
    </source>
</evidence>
<keyword evidence="4" id="KW-0238">DNA-binding</keyword>
<feature type="region of interest" description="Disordered" evidence="9">
    <location>
        <begin position="225"/>
        <end position="244"/>
    </location>
</feature>
<dbReference type="Gene3D" id="3.30.730.10">
    <property type="entry name" value="AP2/ERF domain"/>
    <property type="match status" value="1"/>
</dbReference>
<organism evidence="11 12">
    <name type="scientific">Anisodus tanguticus</name>
    <dbReference type="NCBI Taxonomy" id="243964"/>
    <lineage>
        <taxon>Eukaryota</taxon>
        <taxon>Viridiplantae</taxon>
        <taxon>Streptophyta</taxon>
        <taxon>Embryophyta</taxon>
        <taxon>Tracheophyta</taxon>
        <taxon>Spermatophyta</taxon>
        <taxon>Magnoliopsida</taxon>
        <taxon>eudicotyledons</taxon>
        <taxon>Gunneridae</taxon>
        <taxon>Pentapetalae</taxon>
        <taxon>asterids</taxon>
        <taxon>lamiids</taxon>
        <taxon>Solanales</taxon>
        <taxon>Solanaceae</taxon>
        <taxon>Solanoideae</taxon>
        <taxon>Hyoscyameae</taxon>
        <taxon>Anisodus</taxon>
    </lineage>
</organism>
<dbReference type="InterPro" id="IPR001471">
    <property type="entry name" value="AP2/ERF_dom"/>
</dbReference>
<evidence type="ECO:0000256" key="1">
    <source>
        <dbReference type="ARBA" id="ARBA00004123"/>
    </source>
</evidence>
<evidence type="ECO:0000259" key="10">
    <source>
        <dbReference type="PROSITE" id="PS51032"/>
    </source>
</evidence>
<gene>
    <name evidence="11" type="ORF">RND71_030627</name>
</gene>
<evidence type="ECO:0000256" key="3">
    <source>
        <dbReference type="ARBA" id="ARBA00023015"/>
    </source>
</evidence>
<name>A0AAE1RFK7_9SOLA</name>
<dbReference type="AlphaFoldDB" id="A0AAE1RFK7"/>
<feature type="region of interest" description="Disordered" evidence="9">
    <location>
        <begin position="1"/>
        <end position="63"/>
    </location>
</feature>
<dbReference type="EMBL" id="JAVYJV010000016">
    <property type="protein sequence ID" value="KAK4351314.1"/>
    <property type="molecule type" value="Genomic_DNA"/>
</dbReference>
<sequence length="326" mass="36125">MNNTQELNPSQTVPIFQEERKDTTISSTATVATTSDTTSTSSSNRNKKGKGKGGPDNKKFRYRGVRQRSWGKWVAEIREPRKRTRRWLGTFATAEDAARAYDRAAIILYGSRAQLNLQPSSGNSNSSSSSQSSRKSSYSSSTQTLRPLLPRPSGSFGFNFSSPTAPVAASTTSMGPTDYVPYGFFPAVQYADMLQQHSQLLSQTQHQQQQYNWLCDGYGPEADPTHEACSYSNPNPCHQEKPPKQEDELSQYQNQQQNYLYDDTNPLAESSISLSSTQAMQAAPVVSDPVAVMGVPGSPVFWPTTDDSYPPVNIWDYGNDSFLFDF</sequence>
<proteinExistence type="inferred from homology"/>
<keyword evidence="2" id="KW-0611">Plant defense</keyword>
<dbReference type="GO" id="GO:0003700">
    <property type="term" value="F:DNA-binding transcription factor activity"/>
    <property type="evidence" value="ECO:0007669"/>
    <property type="project" value="InterPro"/>
</dbReference>
<dbReference type="GO" id="GO:0045893">
    <property type="term" value="P:positive regulation of DNA-templated transcription"/>
    <property type="evidence" value="ECO:0007669"/>
    <property type="project" value="TreeGrafter"/>
</dbReference>
<keyword evidence="3" id="KW-0805">Transcription regulation</keyword>
<dbReference type="FunFam" id="3.30.730.10:FF:000001">
    <property type="entry name" value="Ethylene-responsive transcription factor 2"/>
    <property type="match status" value="1"/>
</dbReference>
<evidence type="ECO:0000256" key="9">
    <source>
        <dbReference type="SAM" id="MobiDB-lite"/>
    </source>
</evidence>
<comment type="subcellular location">
    <subcellularLocation>
        <location evidence="1">Nucleus</location>
    </subcellularLocation>
</comment>
<keyword evidence="7" id="KW-0539">Nucleus</keyword>
<evidence type="ECO:0000256" key="6">
    <source>
        <dbReference type="ARBA" id="ARBA00023163"/>
    </source>
</evidence>
<feature type="compositionally biased region" description="Polar residues" evidence="9">
    <location>
        <begin position="1"/>
        <end position="14"/>
    </location>
</feature>
<dbReference type="PRINTS" id="PR00367">
    <property type="entry name" value="ETHRSPELEMNT"/>
</dbReference>
<dbReference type="PANTHER" id="PTHR31241">
    <property type="entry name" value="DEHYDRATION-RESPONSIVE ELEMENT-BINDING PROTEIN 2C"/>
    <property type="match status" value="1"/>
</dbReference>
<comment type="caution">
    <text evidence="11">The sequence shown here is derived from an EMBL/GenBank/DDBJ whole genome shotgun (WGS) entry which is preliminary data.</text>
</comment>
<dbReference type="GO" id="GO:0000976">
    <property type="term" value="F:transcription cis-regulatory region binding"/>
    <property type="evidence" value="ECO:0007669"/>
    <property type="project" value="TreeGrafter"/>
</dbReference>
<evidence type="ECO:0000256" key="4">
    <source>
        <dbReference type="ARBA" id="ARBA00023125"/>
    </source>
</evidence>
<dbReference type="PROSITE" id="PS51032">
    <property type="entry name" value="AP2_ERF"/>
    <property type="match status" value="1"/>
</dbReference>